<comment type="caution">
    <text evidence="1">The sequence shown here is derived from an EMBL/GenBank/DDBJ whole genome shotgun (WGS) entry which is preliminary data.</text>
</comment>
<dbReference type="Proteomes" id="UP000012065">
    <property type="component" value="Unassembled WGS sequence"/>
</dbReference>
<dbReference type="Gene3D" id="3.30.559.10">
    <property type="entry name" value="Chloramphenicol acetyltransferase-like domain"/>
    <property type="match status" value="1"/>
</dbReference>
<evidence type="ECO:0000313" key="2">
    <source>
        <dbReference type="Proteomes" id="UP000012065"/>
    </source>
</evidence>
<dbReference type="PANTHER" id="PTHR42034">
    <property type="entry name" value="CHROMOSOME 7, WHOLE GENOME SHOTGUN SEQUENCE-RELATED"/>
    <property type="match status" value="1"/>
</dbReference>
<protein>
    <recommendedName>
        <fullName evidence="3">Diacylglycerol O-acyltransferase</fullName>
    </recommendedName>
</protein>
<accession>M5BQ39</accession>
<dbReference type="HOGENOM" id="CLU_1111977_0_0_1"/>
<evidence type="ECO:0008006" key="3">
    <source>
        <dbReference type="Google" id="ProtNLM"/>
    </source>
</evidence>
<dbReference type="InterPro" id="IPR023213">
    <property type="entry name" value="CAT-like_dom_sf"/>
</dbReference>
<dbReference type="AlphaFoldDB" id="M5BQ39"/>
<dbReference type="EMBL" id="CAOJ01004467">
    <property type="protein sequence ID" value="CCO29226.1"/>
    <property type="molecule type" value="Genomic_DNA"/>
</dbReference>
<name>M5BQ39_THACB</name>
<evidence type="ECO:0000313" key="1">
    <source>
        <dbReference type="EMBL" id="CCO29226.1"/>
    </source>
</evidence>
<gene>
    <name evidence="1" type="ORF">BN14_03231</name>
</gene>
<dbReference type="PANTHER" id="PTHR42034:SF1">
    <property type="entry name" value="CONDENSATION DOMAIN-CONTAINING PROTEIN"/>
    <property type="match status" value="1"/>
</dbReference>
<reference evidence="1 2" key="1">
    <citation type="journal article" date="2013" name="J. Biotechnol.">
        <title>Establishment and interpretation of the genome sequence of the phytopathogenic fungus Rhizoctonia solani AG1-IB isolate 7/3/14.</title>
        <authorList>
            <person name="Wibberg D.W."/>
            <person name="Jelonek L.J."/>
            <person name="Rupp O.R."/>
            <person name="Hennig M.H."/>
            <person name="Eikmeyer F.E."/>
            <person name="Goesmann A.G."/>
            <person name="Hartmann A.H."/>
            <person name="Borriss R.B."/>
            <person name="Grosch R.G."/>
            <person name="Puehler A.P."/>
            <person name="Schlueter A.S."/>
        </authorList>
    </citation>
    <scope>NUCLEOTIDE SEQUENCE [LARGE SCALE GENOMIC DNA]</scope>
    <source>
        <strain evidence="2">AG1-IB / isolate 7/3/14</strain>
    </source>
</reference>
<sequence>MKHPALEDCHWQKRTDDNGTVIYTRPMVAGEHTLDQVHQLIHGHDQFAFGATFRSNLSLETIHERLLGALVRLRYYSPLVAARPQAGIHDDELRSWVYAPLPDHNAAVAWARKTVVIKAPTKQLPDVETHICDILSRPLPANEIFEVHLIGPYQDGQFTLMTYKSHALAEGQAAIDLLATLFDWILNPTIGEDLAWGQEWRNLLPGTVVTLGRENEEWDLDSSETSIEIMRKHGVDKVGHFGRPVMLIRY</sequence>
<organism evidence="1 2">
    <name type="scientific">Thanatephorus cucumeris (strain AG1-IB / isolate 7/3/14)</name>
    <name type="common">Lettuce bottom rot fungus</name>
    <name type="synonym">Rhizoctonia solani</name>
    <dbReference type="NCBI Taxonomy" id="1108050"/>
    <lineage>
        <taxon>Eukaryota</taxon>
        <taxon>Fungi</taxon>
        <taxon>Dikarya</taxon>
        <taxon>Basidiomycota</taxon>
        <taxon>Agaricomycotina</taxon>
        <taxon>Agaricomycetes</taxon>
        <taxon>Cantharellales</taxon>
        <taxon>Ceratobasidiaceae</taxon>
        <taxon>Rhizoctonia</taxon>
        <taxon>Rhizoctonia solani AG-1</taxon>
    </lineage>
</organism>
<proteinExistence type="predicted"/>